<dbReference type="HOGENOM" id="CLU_939053_0_0_7"/>
<dbReference type="STRING" id="709032.Sulku_1534"/>
<dbReference type="InterPro" id="IPR034904">
    <property type="entry name" value="FSCA_dom_sf"/>
</dbReference>
<dbReference type="SUPFAM" id="SSF117916">
    <property type="entry name" value="Fe-S cluster assembly (FSCA) domain-like"/>
    <property type="match status" value="1"/>
</dbReference>
<dbReference type="GO" id="GO:0046677">
    <property type="term" value="P:response to antibiotic"/>
    <property type="evidence" value="ECO:0007669"/>
    <property type="project" value="UniProtKB-KW"/>
</dbReference>
<dbReference type="InterPro" id="IPR006597">
    <property type="entry name" value="Sel1-like"/>
</dbReference>
<organism evidence="7 8">
    <name type="scientific">Sulfuricurvum kujiense (strain ATCC BAA-921 / DSM 16994 / JCM 11577 / YK-1)</name>
    <dbReference type="NCBI Taxonomy" id="709032"/>
    <lineage>
        <taxon>Bacteria</taxon>
        <taxon>Pseudomonadati</taxon>
        <taxon>Campylobacterota</taxon>
        <taxon>Epsilonproteobacteria</taxon>
        <taxon>Campylobacterales</taxon>
        <taxon>Sulfurimonadaceae</taxon>
        <taxon>Sulfuricurvum</taxon>
    </lineage>
</organism>
<evidence type="ECO:0000256" key="4">
    <source>
        <dbReference type="ARBA" id="ARBA00023251"/>
    </source>
</evidence>
<name>E4TZT9_SULKY</name>
<dbReference type="Proteomes" id="UP000008721">
    <property type="component" value="Chromosome"/>
</dbReference>
<dbReference type="OrthoDB" id="9772133at2"/>
<keyword evidence="4" id="KW-0046">Antibiotic resistance</keyword>
<evidence type="ECO:0000256" key="2">
    <source>
        <dbReference type="ARBA" id="ARBA00012865"/>
    </source>
</evidence>
<dbReference type="SUPFAM" id="SSF143100">
    <property type="entry name" value="TTHA1013/TTHA0281-like"/>
    <property type="match status" value="1"/>
</dbReference>
<dbReference type="InterPro" id="IPR011990">
    <property type="entry name" value="TPR-like_helical_dom_sf"/>
</dbReference>
<dbReference type="eggNOG" id="COG0790">
    <property type="taxonomic scope" value="Bacteria"/>
</dbReference>
<dbReference type="EC" id="3.5.2.6" evidence="2"/>
<evidence type="ECO:0000256" key="1">
    <source>
        <dbReference type="ARBA" id="ARBA00001526"/>
    </source>
</evidence>
<dbReference type="GO" id="GO:0016226">
    <property type="term" value="P:iron-sulfur cluster assembly"/>
    <property type="evidence" value="ECO:0007669"/>
    <property type="project" value="InterPro"/>
</dbReference>
<evidence type="ECO:0000313" key="7">
    <source>
        <dbReference type="EMBL" id="ADR34196.1"/>
    </source>
</evidence>
<proteinExistence type="predicted"/>
<gene>
    <name evidence="7" type="ordered locus">Sulku_1534</name>
</gene>
<dbReference type="AlphaFoldDB" id="E4TZT9"/>
<keyword evidence="8" id="KW-1185">Reference proteome</keyword>
<dbReference type="PANTHER" id="PTHR11102:SF160">
    <property type="entry name" value="ERAD-ASSOCIATED E3 UBIQUITIN-PROTEIN LIGASE COMPONENT HRD3"/>
    <property type="match status" value="1"/>
</dbReference>
<dbReference type="SMART" id="SM00671">
    <property type="entry name" value="SEL1"/>
    <property type="match status" value="3"/>
</dbReference>
<dbReference type="Pfam" id="PF08238">
    <property type="entry name" value="Sel1"/>
    <property type="match status" value="3"/>
</dbReference>
<dbReference type="InterPro" id="IPR050767">
    <property type="entry name" value="Sel1_AlgK"/>
</dbReference>
<keyword evidence="5" id="KW-0175">Coiled coil</keyword>
<dbReference type="Gene3D" id="1.25.40.10">
    <property type="entry name" value="Tetratricopeptide repeat domain"/>
    <property type="match status" value="1"/>
</dbReference>
<dbReference type="RefSeq" id="WP_013460393.1">
    <property type="nucleotide sequence ID" value="NC_014762.1"/>
</dbReference>
<dbReference type="KEGG" id="sku:Sulku_1534"/>
<sequence>MDELRTHYHYFSNEEGDGYEIYSCDLPDVKGFGETYDEAMDDLRRNIKRYEEKSMEAQSLMETAITAYDAKDYTKAKAIWESLGESNTDAMVNLGTMYVKGYGVAKDIHKAFSLFERAAEKNHEVASFYLGGMYENGIGTEADKEQSIRYYTVAAEANMPTAQLKLGILLRNDDVLNSMKWMIRAAHAGESQAHSLLTYVSNQNDASDINVTFRMMDESSQRAKIESVITENLAPILASDGGGVELVNYVGGDTPEIWLRYLGACSGCHLGPTSTAGMILEQFENIIDKKIVIYLW</sequence>
<dbReference type="InterPro" id="IPR035069">
    <property type="entry name" value="TTHA1013/TTHA0281-like"/>
</dbReference>
<dbReference type="PANTHER" id="PTHR11102">
    <property type="entry name" value="SEL-1-LIKE PROTEIN"/>
    <property type="match status" value="1"/>
</dbReference>
<evidence type="ECO:0000259" key="6">
    <source>
        <dbReference type="Pfam" id="PF01106"/>
    </source>
</evidence>
<evidence type="ECO:0000256" key="3">
    <source>
        <dbReference type="ARBA" id="ARBA00023157"/>
    </source>
</evidence>
<dbReference type="GO" id="GO:0051536">
    <property type="term" value="F:iron-sulfur cluster binding"/>
    <property type="evidence" value="ECO:0007669"/>
    <property type="project" value="InterPro"/>
</dbReference>
<reference evidence="7 8" key="1">
    <citation type="journal article" date="2012" name="Stand. Genomic Sci.">
        <title>Complete genome sequence of the sulfur compounds oxidizing chemolithoautotroph Sulfuricurvum kujiense type strain (YK-1(T)).</title>
        <authorList>
            <person name="Han C."/>
            <person name="Kotsyurbenko O."/>
            <person name="Chertkov O."/>
            <person name="Held B."/>
            <person name="Lapidus A."/>
            <person name="Nolan M."/>
            <person name="Lucas S."/>
            <person name="Hammon N."/>
            <person name="Deshpande S."/>
            <person name="Cheng J.F."/>
            <person name="Tapia R."/>
            <person name="Goodwin L.A."/>
            <person name="Pitluck S."/>
            <person name="Liolios K."/>
            <person name="Pagani I."/>
            <person name="Ivanova N."/>
            <person name="Mavromatis K."/>
            <person name="Mikhailova N."/>
            <person name="Pati A."/>
            <person name="Chen A."/>
            <person name="Palaniappan K."/>
            <person name="Land M."/>
            <person name="Hauser L."/>
            <person name="Chang Y.J."/>
            <person name="Jeffries C.D."/>
            <person name="Brambilla E.M."/>
            <person name="Rohde M."/>
            <person name="Spring S."/>
            <person name="Sikorski J."/>
            <person name="Goker M."/>
            <person name="Woyke T."/>
            <person name="Bristow J."/>
            <person name="Eisen J.A."/>
            <person name="Markowitz V."/>
            <person name="Hugenholtz P."/>
            <person name="Kyrpides N.C."/>
            <person name="Klenk H.P."/>
            <person name="Detter J.C."/>
        </authorList>
    </citation>
    <scope>NUCLEOTIDE SEQUENCE [LARGE SCALE GENOMIC DNA]</scope>
    <source>
        <strain evidence="8">ATCC BAA-921 / DSM 16994 / JCM 11577 / YK-1</strain>
    </source>
</reference>
<feature type="coiled-coil region" evidence="5">
    <location>
        <begin position="33"/>
        <end position="60"/>
    </location>
</feature>
<dbReference type="EMBL" id="CP002355">
    <property type="protein sequence ID" value="ADR34196.1"/>
    <property type="molecule type" value="Genomic_DNA"/>
</dbReference>
<comment type="catalytic activity">
    <reaction evidence="1">
        <text>a beta-lactam + H2O = a substituted beta-amino acid</text>
        <dbReference type="Rhea" id="RHEA:20401"/>
        <dbReference type="ChEBI" id="CHEBI:15377"/>
        <dbReference type="ChEBI" id="CHEBI:35627"/>
        <dbReference type="ChEBI" id="CHEBI:140347"/>
        <dbReference type="EC" id="3.5.2.6"/>
    </reaction>
</comment>
<dbReference type="GO" id="GO:0008800">
    <property type="term" value="F:beta-lactamase activity"/>
    <property type="evidence" value="ECO:0007669"/>
    <property type="project" value="UniProtKB-EC"/>
</dbReference>
<dbReference type="Gene3D" id="3.30.300.130">
    <property type="entry name" value="Fe-S cluster assembly (FSCA)"/>
    <property type="match status" value="1"/>
</dbReference>
<keyword evidence="3" id="KW-1015">Disulfide bond</keyword>
<feature type="domain" description="NIF system FeS cluster assembly NifU C-terminal" evidence="6">
    <location>
        <begin position="225"/>
        <end position="282"/>
    </location>
</feature>
<accession>E4TZT9</accession>
<dbReference type="InterPro" id="IPR001075">
    <property type="entry name" value="NIF_FeS_clus_asmbl_NifU_C"/>
</dbReference>
<evidence type="ECO:0000256" key="5">
    <source>
        <dbReference type="SAM" id="Coils"/>
    </source>
</evidence>
<dbReference type="SUPFAM" id="SSF81901">
    <property type="entry name" value="HCP-like"/>
    <property type="match status" value="1"/>
</dbReference>
<dbReference type="GO" id="GO:0005506">
    <property type="term" value="F:iron ion binding"/>
    <property type="evidence" value="ECO:0007669"/>
    <property type="project" value="InterPro"/>
</dbReference>
<dbReference type="Pfam" id="PF01106">
    <property type="entry name" value="NifU"/>
    <property type="match status" value="1"/>
</dbReference>
<protein>
    <recommendedName>
        <fullName evidence="2">beta-lactamase</fullName>
        <ecNumber evidence="2">3.5.2.6</ecNumber>
    </recommendedName>
</protein>
<evidence type="ECO:0000313" key="8">
    <source>
        <dbReference type="Proteomes" id="UP000008721"/>
    </source>
</evidence>